<evidence type="ECO:0000256" key="8">
    <source>
        <dbReference type="ARBA" id="ARBA00012776"/>
    </source>
</evidence>
<dbReference type="PROSITE" id="PS00766">
    <property type="entry name" value="THF_DHG_CYH_1"/>
    <property type="match status" value="1"/>
</dbReference>
<evidence type="ECO:0000256" key="25">
    <source>
        <dbReference type="ARBA" id="ARBA00049033"/>
    </source>
</evidence>
<dbReference type="GO" id="GO:0060090">
    <property type="term" value="F:molecular adaptor activity"/>
    <property type="evidence" value="ECO:0007669"/>
    <property type="project" value="TreeGrafter"/>
</dbReference>
<feature type="compositionally biased region" description="Basic and acidic residues" evidence="28">
    <location>
        <begin position="1339"/>
        <end position="1360"/>
    </location>
</feature>
<dbReference type="GO" id="GO:0004477">
    <property type="term" value="F:methenyltetrahydrofolate cyclohydrolase activity"/>
    <property type="evidence" value="ECO:0007669"/>
    <property type="project" value="UniProtKB-EC"/>
</dbReference>
<dbReference type="HAMAP" id="MF_01543">
    <property type="entry name" value="FTHFS"/>
    <property type="match status" value="1"/>
</dbReference>
<dbReference type="Gene3D" id="3.40.50.720">
    <property type="entry name" value="NAD(P)-binding Rossmann-like Domain"/>
    <property type="match status" value="1"/>
</dbReference>
<dbReference type="FunFam" id="3.40.50.300:FF:000245">
    <property type="entry name" value="C-1-tetrahydrofolate synthase, cytoplasmic"/>
    <property type="match status" value="1"/>
</dbReference>
<evidence type="ECO:0000256" key="13">
    <source>
        <dbReference type="ARBA" id="ARBA00022563"/>
    </source>
</evidence>
<keyword evidence="14" id="KW-0436">Ligase</keyword>
<dbReference type="InterPro" id="IPR027417">
    <property type="entry name" value="P-loop_NTPase"/>
</dbReference>
<dbReference type="PROSITE" id="PS00767">
    <property type="entry name" value="THF_DHG_CYH_2"/>
    <property type="match status" value="1"/>
</dbReference>
<evidence type="ECO:0000256" key="28">
    <source>
        <dbReference type="SAM" id="MobiDB-lite"/>
    </source>
</evidence>
<keyword evidence="20" id="KW-0560">Oxidoreductase</keyword>
<comment type="similarity">
    <text evidence="5">In the C-terminal section; belongs to the formate--tetrahydrofolate ligase family.</text>
</comment>
<dbReference type="PROSITE" id="PS00721">
    <property type="entry name" value="FTHFS_1"/>
    <property type="match status" value="1"/>
</dbReference>
<dbReference type="InterPro" id="IPR000559">
    <property type="entry name" value="Formate_THF_ligase"/>
</dbReference>
<dbReference type="Pfam" id="PF00763">
    <property type="entry name" value="THF_DHG_CYH"/>
    <property type="match status" value="1"/>
</dbReference>
<feature type="compositionally biased region" description="Basic residues" evidence="28">
    <location>
        <begin position="1085"/>
        <end position="1096"/>
    </location>
</feature>
<evidence type="ECO:0000256" key="19">
    <source>
        <dbReference type="ARBA" id="ARBA00022860"/>
    </source>
</evidence>
<keyword evidence="15" id="KW-0547">Nucleotide-binding</keyword>
<evidence type="ECO:0000256" key="9">
    <source>
        <dbReference type="ARBA" id="ARBA00012859"/>
    </source>
</evidence>
<dbReference type="Pfam" id="PF03832">
    <property type="entry name" value="WSK"/>
    <property type="match status" value="1"/>
</dbReference>
<feature type="region of interest" description="Disordered" evidence="28">
    <location>
        <begin position="1287"/>
        <end position="1362"/>
    </location>
</feature>
<evidence type="ECO:0000256" key="20">
    <source>
        <dbReference type="ARBA" id="ARBA00023002"/>
    </source>
</evidence>
<keyword evidence="19 27" id="KW-0112">Calmodulin-binding</keyword>
<evidence type="ECO:0000256" key="4">
    <source>
        <dbReference type="ARBA" id="ARBA00005559"/>
    </source>
</evidence>
<dbReference type="InterPro" id="IPR046346">
    <property type="entry name" value="Aminoacid_DH-like_N_sf"/>
</dbReference>
<evidence type="ECO:0000256" key="16">
    <source>
        <dbReference type="ARBA" id="ARBA00022801"/>
    </source>
</evidence>
<keyword evidence="16" id="KW-0378">Hydrolase</keyword>
<evidence type="ECO:0000256" key="17">
    <source>
        <dbReference type="ARBA" id="ARBA00022840"/>
    </source>
</evidence>
<dbReference type="InterPro" id="IPR020630">
    <property type="entry name" value="THF_DH/CycHdrlase_cat_dom"/>
</dbReference>
<dbReference type="GO" id="GO:0005516">
    <property type="term" value="F:calmodulin binding"/>
    <property type="evidence" value="ECO:0007669"/>
    <property type="project" value="UniProtKB-UniRule"/>
</dbReference>
<reference evidence="30" key="1">
    <citation type="submission" date="2019-10" db="EMBL/GenBank/DDBJ databases">
        <title>The sequence and de novo assembly of the wild yak genome.</title>
        <authorList>
            <person name="Liu Y."/>
        </authorList>
    </citation>
    <scope>NUCLEOTIDE SEQUENCE [LARGE SCALE GENOMIC DNA]</scope>
    <source>
        <strain evidence="30">WY2019</strain>
    </source>
</reference>
<dbReference type="PROSITE" id="PS51893">
    <property type="entry name" value="AKAP_CAM_BD"/>
    <property type="match status" value="1"/>
</dbReference>
<feature type="region of interest" description="Disordered" evidence="28">
    <location>
        <begin position="1060"/>
        <end position="1255"/>
    </location>
</feature>
<dbReference type="UniPathway" id="UPA00193"/>
<dbReference type="EC" id="1.5.1.5" evidence="9"/>
<accession>A0A6B0S0P2</accession>
<feature type="compositionally biased region" description="Basic and acidic residues" evidence="28">
    <location>
        <begin position="1182"/>
        <end position="1205"/>
    </location>
</feature>
<dbReference type="FunFam" id="3.40.50.720:FF:000006">
    <property type="entry name" value="Bifunctional protein FolD"/>
    <property type="match status" value="1"/>
</dbReference>
<comment type="pathway">
    <text evidence="3">One-carbon metabolism; tetrahydrofolate interconversion.</text>
</comment>
<evidence type="ECO:0000256" key="10">
    <source>
        <dbReference type="ARBA" id="ARBA00017592"/>
    </source>
</evidence>
<gene>
    <name evidence="30" type="ORF">E5288_WYG012586</name>
</gene>
<evidence type="ECO:0000259" key="29">
    <source>
        <dbReference type="PROSITE" id="PS51893"/>
    </source>
</evidence>
<dbReference type="GO" id="GO:0060076">
    <property type="term" value="C:excitatory synapse"/>
    <property type="evidence" value="ECO:0007669"/>
    <property type="project" value="TreeGrafter"/>
</dbReference>
<evidence type="ECO:0000256" key="7">
    <source>
        <dbReference type="ARBA" id="ARBA00012295"/>
    </source>
</evidence>
<dbReference type="PRINTS" id="PR00085">
    <property type="entry name" value="THFDHDRGNASE"/>
</dbReference>
<comment type="subcellular location">
    <subcellularLocation>
        <location evidence="1">Cytoplasm</location>
    </subcellularLocation>
    <subcellularLocation>
        <location evidence="2">Membrane</location>
        <topology evidence="2">Lipid-anchor</topology>
    </subcellularLocation>
</comment>
<dbReference type="InterPro" id="IPR042375">
    <property type="entry name" value="AKAP5"/>
</dbReference>
<keyword evidence="13" id="KW-0554">One-carbon metabolism</keyword>
<dbReference type="FunFam" id="3.10.410.10:FF:000001">
    <property type="entry name" value="Putative formate--tetrahydrofolate ligase"/>
    <property type="match status" value="1"/>
</dbReference>
<comment type="catalytic activity">
    <reaction evidence="24">
        <text>(6R)-5,10-methenyltetrahydrofolate + H2O = (6R)-10-formyltetrahydrofolate + H(+)</text>
        <dbReference type="Rhea" id="RHEA:23700"/>
        <dbReference type="ChEBI" id="CHEBI:15377"/>
        <dbReference type="ChEBI" id="CHEBI:15378"/>
        <dbReference type="ChEBI" id="CHEBI:57455"/>
        <dbReference type="ChEBI" id="CHEBI:195366"/>
        <dbReference type="EC" id="3.5.4.9"/>
    </reaction>
</comment>
<dbReference type="GO" id="GO:0031698">
    <property type="term" value="F:beta-2 adrenergic receptor binding"/>
    <property type="evidence" value="ECO:0007669"/>
    <property type="project" value="TreeGrafter"/>
</dbReference>
<dbReference type="SUPFAM" id="SSF53223">
    <property type="entry name" value="Aminoacid dehydrogenase-like, N-terminal domain"/>
    <property type="match status" value="1"/>
</dbReference>
<feature type="compositionally biased region" description="Basic and acidic residues" evidence="28">
    <location>
        <begin position="1060"/>
        <end position="1080"/>
    </location>
</feature>
<comment type="function">
    <text evidence="26">Trifunctional enzyme that catalyzes the interconversion of three forms of one-carbon-substituted tetrahydrofolate: (6R)-5,10-methylene-5,6,7,8-tetrahydrofolate, 5,10-methenyltetrahydrofolate and (6S)-10-formyltetrahydrofolate. These derivatives of tetrahydrofolate are differentially required in nucleotide and amino acid biosynthesis, (6S)-10-formyltetrahydrofolate being required for purine biosynthesis while (6R)-5,10-methylene-5,6,7,8-tetrahydrofolate is used for serine and methionine biosynthesis for instance.</text>
</comment>
<dbReference type="Pfam" id="PF01268">
    <property type="entry name" value="FTHFS"/>
    <property type="match status" value="1"/>
</dbReference>
<keyword evidence="12" id="KW-0597">Phosphoprotein</keyword>
<dbReference type="Gene3D" id="3.40.50.300">
    <property type="entry name" value="P-loop containing nucleotide triphosphate hydrolases"/>
    <property type="match status" value="2"/>
</dbReference>
<dbReference type="InterPro" id="IPR036291">
    <property type="entry name" value="NAD(P)-bd_dom_sf"/>
</dbReference>
<dbReference type="GO" id="GO:0034237">
    <property type="term" value="F:protein kinase A regulatory subunit binding"/>
    <property type="evidence" value="ECO:0007669"/>
    <property type="project" value="TreeGrafter"/>
</dbReference>
<evidence type="ECO:0000256" key="2">
    <source>
        <dbReference type="ARBA" id="ARBA00004635"/>
    </source>
</evidence>
<dbReference type="InterPro" id="IPR020867">
    <property type="entry name" value="THF_DH/CycHdrlase_CS"/>
</dbReference>
<evidence type="ECO:0000256" key="6">
    <source>
        <dbReference type="ARBA" id="ARBA00011738"/>
    </source>
</evidence>
<evidence type="ECO:0000256" key="21">
    <source>
        <dbReference type="ARBA" id="ARBA00023136"/>
    </source>
</evidence>
<dbReference type="GO" id="GO:0005737">
    <property type="term" value="C:cytoplasm"/>
    <property type="evidence" value="ECO:0007669"/>
    <property type="project" value="UniProtKB-SubCell"/>
</dbReference>
<dbReference type="CDD" id="cd01080">
    <property type="entry name" value="NAD_bind_m-THF_DH_Cyclohyd"/>
    <property type="match status" value="1"/>
</dbReference>
<evidence type="ECO:0000256" key="18">
    <source>
        <dbReference type="ARBA" id="ARBA00022857"/>
    </source>
</evidence>
<dbReference type="GO" id="GO:0032590">
    <property type="term" value="C:dendrite membrane"/>
    <property type="evidence" value="ECO:0007669"/>
    <property type="project" value="TreeGrafter"/>
</dbReference>
<dbReference type="Pfam" id="PF02882">
    <property type="entry name" value="THF_DHG_CYH_C"/>
    <property type="match status" value="1"/>
</dbReference>
<dbReference type="EC" id="3.5.4.9" evidence="8"/>
<keyword evidence="11" id="KW-0963">Cytoplasm</keyword>
<sequence length="1477" mass="162425">MPPHIPQVYLQASPAPPSSLRGNPVFERIIESLVVKPTFSHNDCFLEGRGKQRRQIKERLKNQVIQMKEEVPGFIPGLAILQVGNRDDSNLYINMKLKAAEEIGIKATHIKLPRTATESEVLKCITSLNEDLTVHGFIVQLPLDSENPINTETLVNAIAPEKDVDGLNSISAGKLARGDLSNCFIPCTPKGCLELIKETGVQIAGRHAVVVGRSKIVGAPMHDLLLWNHATVTTCHSKTANLNEEISKGDILVVAAGQPEMVKGEWIKPGAIVIDCGINYVTDDTKPNGKKIVGDVAYTEAKERASFITPVPGGVGPMTVAMLMQSTVESAKRFLENFKPGKWIIQYNKLNLKTPVPSDIDISRSYKPKPIGNLAGEVGLRTEEVELYGETKAKVLLSALERLKHQPDGKYVVVTGITPTPLGEGKSTTTIGLVQALGAHLHQNVFACVRQPSQGPTFGIKGGAAGGGYSQVIPMEEFNLHLTGDIHAITAANNLVAAAIDARMFHEETQTDKALFNRLVPSVNGVRKFSDIQIRRLRRLGIEKTDPATLTDEEINRFARLDIDPETITWQRVLDTNDRFLRKITIGQAPTEKGHSRTAQFDISVASEIMAVLALTSSLEDMRERLGKMVVASSKKGEPISTEDLGVSGALTVLMKDAIKPNLMQTLEGTPVFVHAGPFANIAHGNSSIIADRIALKLVGPEGFVGKYFCKISDRPFFFQHQGSWGSIFTVAFVLTVTEAGFGADIGMEKFFNIKCRYSGLRPHVVVLVATVRALKMHGGGPTVTAGLPLPKAYIEEDLELVGKGFSNLKKQIENARMFGVPVVVAVNAFKTDTEAELDLVSRLAKEHGAFDAVKCTHWAEGGKGALALAEAVQRAAAAPSSFQLLYDLKLPVEDKIRIIAQKIYGADDIELLPEAQHKAEVYTKQGFGNLPICMAKTHLSLSHNPELKGVPTGFVLPIRDIRASVGAGFLYPLVGTMSTMPGLPTRPCFYDIDLDPETEQIVRLQEAGLKVWLLFIQASCQEVWGNQEKLLRKRRYSFLEEEKCNVKMEITVSEIQVESKDETRSAEVRPQDERQEEKASMLCFKRRKKAAKAMKPKASSKAADAAKKCPPEARRASDQPQRPGGAWDSIKRLVTRRKRSESSKQQKPFKAKLQSEINAEDANPSKKKAKSRLKIPCIKFSKGEKRSNHSKIIEDSDRSVKVQEAENLVTKTQTQSDDQATKSKSPQDVREDVSQKGDDEVCESNVNNSITSPGEKVISVELELDMGHSAIQTGTLILEKDTEMLEEKQSIQPQHVSPLEASDTEQELPVGSEVPPSSAVPDQQILEEARNGVLESGPDWKEHESREIVVEESKPKDTELSQELDFQENEITAEKPKPEESKRMEPIAIIITDTEISEFDVKKSKNVPKPFLISIENEQVGVFANDSGFEGRTSEQYETLLIETASSLVKNAIQLSIEQLVNEMASDDNTINNRLQ</sequence>
<comment type="subunit">
    <text evidence="6">Homodimer.</text>
</comment>
<keyword evidence="23" id="KW-0449">Lipoprotein</keyword>
<dbReference type="FunFam" id="3.40.50.10860:FF:000005">
    <property type="entry name" value="C-1-tetrahydrofolate synthase, cytoplasmic, putative"/>
    <property type="match status" value="1"/>
</dbReference>
<evidence type="ECO:0000256" key="5">
    <source>
        <dbReference type="ARBA" id="ARBA00006985"/>
    </source>
</evidence>
<dbReference type="PANTHER" id="PTHR15182">
    <property type="entry name" value="A-KINASE ANCHOR PROTEIN 5-RELATED"/>
    <property type="match status" value="1"/>
</dbReference>
<evidence type="ECO:0000256" key="3">
    <source>
        <dbReference type="ARBA" id="ARBA00004777"/>
    </source>
</evidence>
<evidence type="ECO:0000256" key="11">
    <source>
        <dbReference type="ARBA" id="ARBA00022490"/>
    </source>
</evidence>
<evidence type="ECO:0000256" key="1">
    <source>
        <dbReference type="ARBA" id="ARBA00004496"/>
    </source>
</evidence>
<keyword evidence="17" id="KW-0067">ATP-binding</keyword>
<dbReference type="PANTHER" id="PTHR15182:SF0">
    <property type="entry name" value="A-KINASE ANCHOR PROTEIN 5"/>
    <property type="match status" value="1"/>
</dbReference>
<keyword evidence="21" id="KW-0472">Membrane</keyword>
<keyword evidence="18" id="KW-0521">NADP</keyword>
<evidence type="ECO:0000256" key="26">
    <source>
        <dbReference type="ARBA" id="ARBA00059708"/>
    </source>
</evidence>
<feature type="domain" description="A kinase-anchoring proteins AKAP-5 and AKAP-12 calmodulin (CaM)-binding" evidence="29">
    <location>
        <begin position="1125"/>
        <end position="1145"/>
    </location>
</feature>
<dbReference type="SUPFAM" id="SSF51735">
    <property type="entry name" value="NAD(P)-binding Rossmann-fold domains"/>
    <property type="match status" value="1"/>
</dbReference>
<dbReference type="GO" id="GO:0014069">
    <property type="term" value="C:postsynaptic density"/>
    <property type="evidence" value="ECO:0007669"/>
    <property type="project" value="TreeGrafter"/>
</dbReference>
<dbReference type="InterPro" id="IPR000672">
    <property type="entry name" value="THF_DH/CycHdrlase"/>
</dbReference>
<keyword evidence="22" id="KW-0511">Multifunctional enzyme</keyword>
<feature type="compositionally biased region" description="Polar residues" evidence="28">
    <location>
        <begin position="1210"/>
        <end position="1219"/>
    </location>
</feature>
<evidence type="ECO:0000256" key="27">
    <source>
        <dbReference type="PROSITE-ProRule" id="PRU01241"/>
    </source>
</evidence>
<feature type="short sequence motif" description="AKAP CaM-binding" evidence="27">
    <location>
        <begin position="1125"/>
        <end position="1145"/>
    </location>
</feature>
<dbReference type="GO" id="GO:0005524">
    <property type="term" value="F:ATP binding"/>
    <property type="evidence" value="ECO:0007669"/>
    <property type="project" value="UniProtKB-KW"/>
</dbReference>
<dbReference type="FunFam" id="3.40.50.300:FF:001123">
    <property type="entry name" value="C-1-tetrahydrofolate synthase, cytoplasmic isoform X2"/>
    <property type="match status" value="1"/>
</dbReference>
<dbReference type="InterPro" id="IPR020631">
    <property type="entry name" value="THF_DH/CycHdrlase_NAD-bd_dom"/>
</dbReference>
<dbReference type="InterPro" id="IPR001573">
    <property type="entry name" value="AKAP_WSK"/>
</dbReference>
<dbReference type="GO" id="GO:0043197">
    <property type="term" value="C:dendritic spine"/>
    <property type="evidence" value="ECO:0007669"/>
    <property type="project" value="TreeGrafter"/>
</dbReference>
<evidence type="ECO:0000256" key="15">
    <source>
        <dbReference type="ARBA" id="ARBA00022741"/>
    </source>
</evidence>
<dbReference type="Gene3D" id="3.10.410.10">
    <property type="entry name" value="Formyltetrahydrofolate synthetase, domain 3"/>
    <property type="match status" value="1"/>
</dbReference>
<keyword evidence="31" id="KW-1185">Reference proteome</keyword>
<dbReference type="GO" id="GO:0008179">
    <property type="term" value="F:adenylate cyclase binding"/>
    <property type="evidence" value="ECO:0007669"/>
    <property type="project" value="InterPro"/>
</dbReference>
<dbReference type="GO" id="GO:0035254">
    <property type="term" value="F:glutamate receptor binding"/>
    <property type="evidence" value="ECO:0007669"/>
    <property type="project" value="TreeGrafter"/>
</dbReference>
<comment type="similarity">
    <text evidence="4">In the N-terminal section; belongs to the tetrahydrofolate dehydrogenase/cyclohydrolase family.</text>
</comment>
<feature type="compositionally biased region" description="Basic and acidic residues" evidence="28">
    <location>
        <begin position="1105"/>
        <end position="1118"/>
    </location>
</feature>
<evidence type="ECO:0000256" key="14">
    <source>
        <dbReference type="ARBA" id="ARBA00022598"/>
    </source>
</evidence>
<dbReference type="EC" id="6.3.4.3" evidence="7"/>
<evidence type="ECO:0000256" key="22">
    <source>
        <dbReference type="ARBA" id="ARBA00023268"/>
    </source>
</evidence>
<protein>
    <recommendedName>
        <fullName evidence="10">C-1-tetrahydrofolate synthase, cytoplasmic</fullName>
        <ecNumber evidence="9">1.5.1.5</ecNumber>
        <ecNumber evidence="8">3.5.4.9</ecNumber>
        <ecNumber evidence="7">6.3.4.3</ecNumber>
    </recommendedName>
</protein>
<organism evidence="30 31">
    <name type="scientific">Bos mutus</name>
    <name type="common">wild yak</name>
    <dbReference type="NCBI Taxonomy" id="72004"/>
    <lineage>
        <taxon>Eukaryota</taxon>
        <taxon>Metazoa</taxon>
        <taxon>Chordata</taxon>
        <taxon>Craniata</taxon>
        <taxon>Vertebrata</taxon>
        <taxon>Euteleostomi</taxon>
        <taxon>Mammalia</taxon>
        <taxon>Eutheria</taxon>
        <taxon>Laurasiatheria</taxon>
        <taxon>Artiodactyla</taxon>
        <taxon>Ruminantia</taxon>
        <taxon>Pecora</taxon>
        <taxon>Bovidae</taxon>
        <taxon>Bovinae</taxon>
        <taxon>Bos</taxon>
    </lineage>
</organism>
<comment type="catalytic activity">
    <reaction evidence="25">
        <text>(6S)-5,6,7,8-tetrahydrofolate + formate + ATP = (6R)-10-formyltetrahydrofolate + ADP + phosphate</text>
        <dbReference type="Rhea" id="RHEA:20221"/>
        <dbReference type="ChEBI" id="CHEBI:15740"/>
        <dbReference type="ChEBI" id="CHEBI:30616"/>
        <dbReference type="ChEBI" id="CHEBI:43474"/>
        <dbReference type="ChEBI" id="CHEBI:57453"/>
        <dbReference type="ChEBI" id="CHEBI:195366"/>
        <dbReference type="ChEBI" id="CHEBI:456216"/>
        <dbReference type="EC" id="6.3.4.3"/>
    </reaction>
</comment>
<dbReference type="InterPro" id="IPR020628">
    <property type="entry name" value="Formate_THF_ligase_CS"/>
</dbReference>
<dbReference type="GO" id="GO:0035999">
    <property type="term" value="P:tetrahydrofolate interconversion"/>
    <property type="evidence" value="ECO:0007669"/>
    <property type="project" value="UniProtKB-UniPathway"/>
</dbReference>
<dbReference type="CDD" id="cd00477">
    <property type="entry name" value="FTHFS"/>
    <property type="match status" value="1"/>
</dbReference>
<evidence type="ECO:0000256" key="23">
    <source>
        <dbReference type="ARBA" id="ARBA00023288"/>
    </source>
</evidence>
<dbReference type="GO" id="GO:0004488">
    <property type="term" value="F:methylenetetrahydrofolate dehydrogenase (NADP+) activity"/>
    <property type="evidence" value="ECO:0007669"/>
    <property type="project" value="UniProtKB-EC"/>
</dbReference>
<evidence type="ECO:0000256" key="24">
    <source>
        <dbReference type="ARBA" id="ARBA00036357"/>
    </source>
</evidence>
<dbReference type="Gene3D" id="3.40.50.10860">
    <property type="entry name" value="Leucine Dehydrogenase, chain A, domain 1"/>
    <property type="match status" value="1"/>
</dbReference>
<evidence type="ECO:0000256" key="12">
    <source>
        <dbReference type="ARBA" id="ARBA00022553"/>
    </source>
</evidence>
<dbReference type="EMBL" id="VBQZ03000136">
    <property type="protein sequence ID" value="MXQ95452.1"/>
    <property type="molecule type" value="Genomic_DNA"/>
</dbReference>
<dbReference type="HAMAP" id="MF_01576">
    <property type="entry name" value="THF_DHG_CYH"/>
    <property type="match status" value="1"/>
</dbReference>
<feature type="compositionally biased region" description="Basic and acidic residues" evidence="28">
    <location>
        <begin position="1220"/>
        <end position="1240"/>
    </location>
</feature>
<dbReference type="GO" id="GO:0050811">
    <property type="term" value="F:GABA receptor binding"/>
    <property type="evidence" value="ECO:0007669"/>
    <property type="project" value="TreeGrafter"/>
</dbReference>
<evidence type="ECO:0000313" key="31">
    <source>
        <dbReference type="Proteomes" id="UP000322234"/>
    </source>
</evidence>
<comment type="caution">
    <text evidence="30">The sequence shown here is derived from an EMBL/GenBank/DDBJ whole genome shotgun (WGS) entry which is preliminary data.</text>
</comment>
<name>A0A6B0S0P2_9CETA</name>
<evidence type="ECO:0000313" key="30">
    <source>
        <dbReference type="EMBL" id="MXQ95452.1"/>
    </source>
</evidence>
<dbReference type="PROSITE" id="PS00722">
    <property type="entry name" value="FTHFS_2"/>
    <property type="match status" value="1"/>
</dbReference>
<dbReference type="Proteomes" id="UP000322234">
    <property type="component" value="Unassembled WGS sequence"/>
</dbReference>
<dbReference type="SUPFAM" id="SSF52540">
    <property type="entry name" value="P-loop containing nucleoside triphosphate hydrolases"/>
    <property type="match status" value="1"/>
</dbReference>
<proteinExistence type="inferred from homology"/>
<dbReference type="GO" id="GO:0004329">
    <property type="term" value="F:formate-tetrahydrofolate ligase activity"/>
    <property type="evidence" value="ECO:0007669"/>
    <property type="project" value="UniProtKB-EC"/>
</dbReference>